<accession>Q5ZBT7</accession>
<dbReference type="Gene3D" id="3.40.50.150">
    <property type="entry name" value="Vaccinia Virus protein VP39"/>
    <property type="match status" value="1"/>
</dbReference>
<dbReference type="AlphaFoldDB" id="Q5ZBT7"/>
<dbReference type="EMBL" id="AP003290">
    <property type="protein sequence ID" value="BAD53004.1"/>
    <property type="molecule type" value="Genomic_DNA"/>
</dbReference>
<dbReference type="Pfam" id="PF10294">
    <property type="entry name" value="Methyltransf_16"/>
    <property type="match status" value="1"/>
</dbReference>
<feature type="transmembrane region" description="Helical" evidence="1">
    <location>
        <begin position="51"/>
        <end position="71"/>
    </location>
</feature>
<sequence>MLFGNSENYSLGLQRLVFEGLGAVVLAKFLERAVKSVRLALRDARALELGVGCGLAGCVATLFGVHVLLTALPDRLKLLRKNFYLNVGDDARGSALVAQLVVGHASLFPLGRLHIVVLNIHLLVTADGGGNLTVFVVFNYVVVSSRTLLLSTAATSIHNTTATPHAKALKAPAAFGHYPAPYSDGRTDGVTAAEMT</sequence>
<dbReference type="Proteomes" id="UP000817658">
    <property type="component" value="Chromosome 1"/>
</dbReference>
<keyword evidence="1" id="KW-0472">Membrane</keyword>
<gene>
    <name evidence="2" type="primary">P0684C02.16</name>
</gene>
<reference evidence="2" key="1">
    <citation type="journal article" date="2002" name="Nature">
        <title>The genome sequence and structure of rice chromosome 1.</title>
        <authorList>
            <person name="Sasaki T."/>
            <person name="Matsumoto T."/>
            <person name="Yamamoto K."/>
            <person name="Sakata K."/>
            <person name="Baba T."/>
            <person name="Katayose Y."/>
            <person name="Wu J."/>
            <person name="Niimura Y."/>
            <person name="Cheng Z."/>
            <person name="Nagamura Y."/>
            <person name="Antonio B.A."/>
            <person name="Kanamori H."/>
            <person name="Hosokawa S."/>
            <person name="Masukawa M."/>
            <person name="Arikawa K."/>
            <person name="Chiden Y."/>
            <person name="Hayashi M."/>
            <person name="Okamoto M."/>
            <person name="Ando T."/>
            <person name="Aoki H."/>
            <person name="Arita K."/>
            <person name="Hamada M."/>
            <person name="Harada C."/>
            <person name="Hijishita S."/>
            <person name="Honda M."/>
            <person name="Ichikawa Y."/>
            <person name="Idonuma A."/>
            <person name="Iijima M."/>
            <person name="Ikeda M."/>
            <person name="Ikeno M."/>
            <person name="Itoh S."/>
            <person name="Itoh T."/>
            <person name="Itoh Y."/>
            <person name="Itoh Y."/>
            <person name="Iwabuchi A."/>
            <person name="Kamiya K."/>
            <person name="Karasawa W."/>
            <person name="Katagiri S."/>
            <person name="Kikuta A."/>
            <person name="Kobayashi N."/>
            <person name="Kono I."/>
            <person name="Machita K."/>
            <person name="Maehara T."/>
            <person name="Mizuno H."/>
            <person name="Mizubayashi T."/>
            <person name="Mukai Y."/>
            <person name="Nagasaki H."/>
            <person name="Nakashima M."/>
            <person name="Nakama Y."/>
            <person name="Nakamichi Y."/>
            <person name="Nakamura M."/>
            <person name="Namiki N."/>
            <person name="Negishi M."/>
            <person name="Ohta I."/>
            <person name="Ono N."/>
            <person name="Saji S."/>
            <person name="Sakai K."/>
            <person name="Shibata M."/>
            <person name="Shimokawa T."/>
            <person name="Shomura A."/>
            <person name="Song J."/>
            <person name="Takazaki Y."/>
            <person name="Terasawa K."/>
            <person name="Tsuji K."/>
            <person name="Waki K."/>
            <person name="Yamagata H."/>
            <person name="Yamane H."/>
            <person name="Yoshiki S."/>
            <person name="Yoshihara R."/>
            <person name="Yukawa K."/>
            <person name="Zhong H."/>
            <person name="Iwama H."/>
            <person name="Endo T."/>
            <person name="Ito H."/>
            <person name="Hahn J.H."/>
            <person name="Kim H.I."/>
            <person name="Eun M.Y."/>
            <person name="Yano M."/>
            <person name="Jiang J."/>
            <person name="Gojobori T."/>
        </authorList>
    </citation>
    <scope>NUCLEOTIDE SEQUENCE [LARGE SCALE GENOMIC DNA]</scope>
</reference>
<dbReference type="InterPro" id="IPR019410">
    <property type="entry name" value="Methyltransf_16"/>
</dbReference>
<proteinExistence type="predicted"/>
<organism evidence="2">
    <name type="scientific">Oryza sativa subsp. japonica</name>
    <name type="common">Rice</name>
    <dbReference type="NCBI Taxonomy" id="39947"/>
    <lineage>
        <taxon>Eukaryota</taxon>
        <taxon>Viridiplantae</taxon>
        <taxon>Streptophyta</taxon>
        <taxon>Embryophyta</taxon>
        <taxon>Tracheophyta</taxon>
        <taxon>Spermatophyta</taxon>
        <taxon>Magnoliopsida</taxon>
        <taxon>Liliopsida</taxon>
        <taxon>Poales</taxon>
        <taxon>Poaceae</taxon>
        <taxon>BOP clade</taxon>
        <taxon>Oryzoideae</taxon>
        <taxon>Oryzeae</taxon>
        <taxon>Oryzinae</taxon>
        <taxon>Oryza</taxon>
        <taxon>Oryza sativa</taxon>
    </lineage>
</organism>
<evidence type="ECO:0000313" key="2">
    <source>
        <dbReference type="EMBL" id="BAD53004.1"/>
    </source>
</evidence>
<evidence type="ECO:0000256" key="1">
    <source>
        <dbReference type="SAM" id="Phobius"/>
    </source>
</evidence>
<keyword evidence="1" id="KW-0812">Transmembrane</keyword>
<keyword evidence="1" id="KW-1133">Transmembrane helix</keyword>
<dbReference type="InterPro" id="IPR029063">
    <property type="entry name" value="SAM-dependent_MTases_sf"/>
</dbReference>
<protein>
    <submittedName>
        <fullName evidence="2">Uncharacterized protein</fullName>
    </submittedName>
</protein>
<name>Q5ZBT7_ORYSJ</name>
<feature type="transmembrane region" description="Helical" evidence="1">
    <location>
        <begin position="122"/>
        <end position="142"/>
    </location>
</feature>